<dbReference type="OrthoDB" id="25344at2157"/>
<sequence>MQNKINFKINNFGPINEANIDINQINILGGINGSGKSFSSKLLFCFLTSISNQGKIIENQGIFSSYDSFINRWINNFSRSNQDSIEYDFGELSEEINSLMLNWKENNISYEYLEDFFLKFKNIIDKYELLKNESCKNDLDLIKETIDINKNEYGYITRVINYLLFVEFGQSQMKFFKNALIEFGDEFDNLFNYKLDFKDNSLNISFNNQMSLNKFDFKNIIYIDSPSLLNFYIKNDNGLKINGNTGQFHYYNLLRGLISKRDNNSIALEELYYQNSKNLESKFINLIGGCFEFDEESSKFIFKTNENEYDIKNIASGYKQLGILQLLLTNKCISPGDWIIFDEPEINLHPGIQIQLAELLVKMAVELDISIYINSHSPYIIEAFEVYCKKYNINDKTSFFLCESIDETHQKFNINEIKCENLEILYDNLAEPYHIINKVRFDNDWNEEFE</sequence>
<dbReference type="PANTHER" id="PTHR43581:SF2">
    <property type="entry name" value="EXCINUCLEASE ATPASE SUBUNIT"/>
    <property type="match status" value="1"/>
</dbReference>
<dbReference type="Gene3D" id="3.40.50.300">
    <property type="entry name" value="P-loop containing nucleotide triphosphate hydrolases"/>
    <property type="match status" value="1"/>
</dbReference>
<evidence type="ECO:0000313" key="2">
    <source>
        <dbReference type="Proteomes" id="UP000323439"/>
    </source>
</evidence>
<dbReference type="AlphaFoldDB" id="A0A1G5XC78"/>
<proteinExistence type="predicted"/>
<reference evidence="1 2" key="1">
    <citation type="submission" date="2016-10" db="EMBL/GenBank/DDBJ databases">
        <authorList>
            <person name="Varghese N."/>
            <person name="Submissions S."/>
        </authorList>
    </citation>
    <scope>NUCLEOTIDE SEQUENCE [LARGE SCALE GENOMIC DNA]</scope>
    <source>
        <strain evidence="1 2">DSM 16643</strain>
    </source>
</reference>
<organism evidence="1 2">
    <name type="scientific">Methanobrevibacter millerae</name>
    <dbReference type="NCBI Taxonomy" id="230361"/>
    <lineage>
        <taxon>Archaea</taxon>
        <taxon>Methanobacteriati</taxon>
        <taxon>Methanobacteriota</taxon>
        <taxon>Methanomada group</taxon>
        <taxon>Methanobacteria</taxon>
        <taxon>Methanobacteriales</taxon>
        <taxon>Methanobacteriaceae</taxon>
        <taxon>Methanobrevibacter</taxon>
    </lineage>
</organism>
<dbReference type="InterPro" id="IPR051396">
    <property type="entry name" value="Bact_Antivir_Def_Nuclease"/>
</dbReference>
<protein>
    <submittedName>
        <fullName evidence="1">AAA domain</fullName>
    </submittedName>
</protein>
<dbReference type="RefSeq" id="WP_149732585.1">
    <property type="nucleotide sequence ID" value="NZ_FMXB01000020.1"/>
</dbReference>
<dbReference type="SUPFAM" id="SSF52540">
    <property type="entry name" value="P-loop containing nucleoside triphosphate hydrolases"/>
    <property type="match status" value="1"/>
</dbReference>
<gene>
    <name evidence="1" type="ORF">SAMN02910315_02096</name>
</gene>
<dbReference type="InterPro" id="IPR027417">
    <property type="entry name" value="P-loop_NTPase"/>
</dbReference>
<accession>A0A1G5XC78</accession>
<dbReference type="EMBL" id="FMXB01000020">
    <property type="protein sequence ID" value="SDA67546.1"/>
    <property type="molecule type" value="Genomic_DNA"/>
</dbReference>
<name>A0A1G5XC78_9EURY</name>
<keyword evidence="2" id="KW-1185">Reference proteome</keyword>
<dbReference type="PANTHER" id="PTHR43581">
    <property type="entry name" value="ATP/GTP PHOSPHATASE"/>
    <property type="match status" value="1"/>
</dbReference>
<evidence type="ECO:0000313" key="1">
    <source>
        <dbReference type="EMBL" id="SDA67546.1"/>
    </source>
</evidence>
<dbReference type="Proteomes" id="UP000323439">
    <property type="component" value="Unassembled WGS sequence"/>
</dbReference>